<gene>
    <name evidence="1" type="ORF">Sgou_44420</name>
</gene>
<accession>A0ABQ1DB40</accession>
<dbReference type="Pfam" id="PF04978">
    <property type="entry name" value="MST"/>
    <property type="match status" value="1"/>
</dbReference>
<dbReference type="Proteomes" id="UP000480804">
    <property type="component" value="Unassembled WGS sequence"/>
</dbReference>
<sequence>MARRTEEFVRAAETLDATFPLPDAPWFPVGQRVSLRWLLLRLITETARHAGHADIIRETLDGAVAYELVARERGQKWGG</sequence>
<evidence type="ECO:0008006" key="3">
    <source>
        <dbReference type="Google" id="ProtNLM"/>
    </source>
</evidence>
<proteinExistence type="predicted"/>
<keyword evidence="2" id="KW-1185">Reference proteome</keyword>
<reference evidence="1 2" key="1">
    <citation type="submission" date="2020-02" db="EMBL/GenBank/DDBJ databases">
        <title>Whole genome shotgun sequence of Streptomyces gougerotii NBRC 13043.</title>
        <authorList>
            <person name="Ichikawa N."/>
            <person name="Komaki H."/>
            <person name="Tamura T."/>
        </authorList>
    </citation>
    <scope>NUCLEOTIDE SEQUENCE [LARGE SCALE GENOMIC DNA]</scope>
    <source>
        <strain evidence="1 2">NBRC 13043</strain>
    </source>
</reference>
<organism evidence="1 2">
    <name type="scientific">Streptomyces gougerotii</name>
    <dbReference type="NCBI Taxonomy" id="53448"/>
    <lineage>
        <taxon>Bacteria</taxon>
        <taxon>Bacillati</taxon>
        <taxon>Actinomycetota</taxon>
        <taxon>Actinomycetes</taxon>
        <taxon>Kitasatosporales</taxon>
        <taxon>Streptomycetaceae</taxon>
        <taxon>Streptomyces</taxon>
        <taxon>Streptomyces diastaticus group</taxon>
    </lineage>
</organism>
<dbReference type="InterPro" id="IPR034660">
    <property type="entry name" value="DinB/YfiT-like"/>
</dbReference>
<dbReference type="SUPFAM" id="SSF109854">
    <property type="entry name" value="DinB/YfiT-like putative metalloenzymes"/>
    <property type="match status" value="1"/>
</dbReference>
<comment type="caution">
    <text evidence="1">The sequence shown here is derived from an EMBL/GenBank/DDBJ whole genome shotgun (WGS) entry which is preliminary data.</text>
</comment>
<dbReference type="Gene3D" id="1.20.120.450">
    <property type="entry name" value="dinb family like domain"/>
    <property type="match status" value="1"/>
</dbReference>
<name>A0ABQ1DB40_9ACTN</name>
<protein>
    <recommendedName>
        <fullName evidence="3">DUF664 domain-containing protein</fullName>
    </recommendedName>
</protein>
<dbReference type="InterPro" id="IPR007061">
    <property type="entry name" value="MST-like"/>
</dbReference>
<dbReference type="EMBL" id="BLLO01000022">
    <property type="protein sequence ID" value="GFH79772.1"/>
    <property type="molecule type" value="Genomic_DNA"/>
</dbReference>
<evidence type="ECO:0000313" key="2">
    <source>
        <dbReference type="Proteomes" id="UP000480804"/>
    </source>
</evidence>
<evidence type="ECO:0000313" key="1">
    <source>
        <dbReference type="EMBL" id="GFH79772.1"/>
    </source>
</evidence>